<dbReference type="InterPro" id="IPR036047">
    <property type="entry name" value="F-box-like_dom_sf"/>
</dbReference>
<feature type="region of interest" description="Disordered" evidence="1">
    <location>
        <begin position="253"/>
        <end position="272"/>
    </location>
</feature>
<evidence type="ECO:0000256" key="1">
    <source>
        <dbReference type="SAM" id="MobiDB-lite"/>
    </source>
</evidence>
<dbReference type="PANTHER" id="PTHR32278">
    <property type="entry name" value="F-BOX DOMAIN-CONTAINING PROTEIN"/>
    <property type="match status" value="1"/>
</dbReference>
<evidence type="ECO:0000313" key="2">
    <source>
        <dbReference type="EnsemblPlants" id="EMT32722"/>
    </source>
</evidence>
<dbReference type="InterPro" id="IPR025886">
    <property type="entry name" value="PP2-like"/>
</dbReference>
<dbReference type="ExpressionAtlas" id="M8CYC5">
    <property type="expression patterns" value="baseline"/>
</dbReference>
<accession>M8CYC5</accession>
<proteinExistence type="predicted"/>
<dbReference type="SUPFAM" id="SSF81383">
    <property type="entry name" value="F-box domain"/>
    <property type="match status" value="1"/>
</dbReference>
<protein>
    <recommendedName>
        <fullName evidence="3">F-box domain-containing protein</fullName>
    </recommendedName>
</protein>
<evidence type="ECO:0008006" key="3">
    <source>
        <dbReference type="Google" id="ProtNLM"/>
    </source>
</evidence>
<dbReference type="EnsemblPlants" id="EMT32722">
    <property type="protein sequence ID" value="EMT32722"/>
    <property type="gene ID" value="F775_22624"/>
</dbReference>
<organism evidence="2">
    <name type="scientific">Aegilops tauschii</name>
    <name type="common">Tausch's goatgrass</name>
    <name type="synonym">Aegilops squarrosa</name>
    <dbReference type="NCBI Taxonomy" id="37682"/>
    <lineage>
        <taxon>Eukaryota</taxon>
        <taxon>Viridiplantae</taxon>
        <taxon>Streptophyta</taxon>
        <taxon>Embryophyta</taxon>
        <taxon>Tracheophyta</taxon>
        <taxon>Spermatophyta</taxon>
        <taxon>Magnoliopsida</taxon>
        <taxon>Liliopsida</taxon>
        <taxon>Poales</taxon>
        <taxon>Poaceae</taxon>
        <taxon>BOP clade</taxon>
        <taxon>Pooideae</taxon>
        <taxon>Triticodae</taxon>
        <taxon>Triticeae</taxon>
        <taxon>Triticinae</taxon>
        <taxon>Aegilops</taxon>
    </lineage>
</organism>
<name>M8CYC5_AEGTA</name>
<reference evidence="2" key="1">
    <citation type="submission" date="2015-06" db="UniProtKB">
        <authorList>
            <consortium name="EnsemblPlants"/>
        </authorList>
    </citation>
    <scope>IDENTIFICATION</scope>
</reference>
<sequence length="329" mass="36159">MATETGLCDLPADCLALVASLTSPGDACRLAATATALRAAAGSDEVWGSFLPADWADILARCGTAGRREGETKKELFSRLCDSPVLLDGGKLYHSSNDRSRMTLAWIDRPGEKSFSLDRRSGGKKYMIPAKALCYGWSGYPYGGLAWSHCHPHSRFREVAVLSHLCWLDVYGILNTKNLPGVGRGYAAYLVYRVHWLPAPNTGQKQSQEATASSAAAICNHECNHLVPHNYSRSPLWDWDWELDGSSSSSALVAMTEKNQSRKRRLKPDGVSVRSDGRWVEQEIRIQLDEQCLEGNESNVSIEFRGLTGSHGCQIIIEGIEVRPTAMES</sequence>
<dbReference type="PANTHER" id="PTHR32278:SF140">
    <property type="entry name" value="F-BOX DOMAIN-CONTAINING PROTEIN"/>
    <property type="match status" value="1"/>
</dbReference>
<dbReference type="AlphaFoldDB" id="M8CYC5"/>
<dbReference type="Pfam" id="PF14299">
    <property type="entry name" value="PP2"/>
    <property type="match status" value="1"/>
</dbReference>